<gene>
    <name evidence="7" type="ORF">LPB303_05525</name>
</gene>
<evidence type="ECO:0000313" key="8">
    <source>
        <dbReference type="Proteomes" id="UP000076923"/>
    </source>
</evidence>
<feature type="transmembrane region" description="Helical" evidence="5">
    <location>
        <begin position="78"/>
        <end position="100"/>
    </location>
</feature>
<comment type="subcellular location">
    <subcellularLocation>
        <location evidence="1">Membrane</location>
        <topology evidence="1">Multi-pass membrane protein</topology>
    </subcellularLocation>
</comment>
<reference evidence="7 8" key="1">
    <citation type="submission" date="2016-02" db="EMBL/GenBank/DDBJ databases">
        <title>Draft genome sequence of Polaribacter atrinae KACC17473.</title>
        <authorList>
            <person name="Shin S.-K."/>
            <person name="Yi H."/>
        </authorList>
    </citation>
    <scope>NUCLEOTIDE SEQUENCE [LARGE SCALE GENOMIC DNA]</scope>
    <source>
        <strain evidence="7 8">KACC 17473</strain>
    </source>
</reference>
<keyword evidence="2 5" id="KW-0812">Transmembrane</keyword>
<dbReference type="EMBL" id="LVWE01000010">
    <property type="protein sequence ID" value="OAD45747.1"/>
    <property type="molecule type" value="Genomic_DNA"/>
</dbReference>
<dbReference type="Pfam" id="PF07291">
    <property type="entry name" value="MauE"/>
    <property type="match status" value="1"/>
</dbReference>
<dbReference type="NCBIfam" id="NF045576">
    <property type="entry name" value="BT_3928_fam"/>
    <property type="match status" value="1"/>
</dbReference>
<keyword evidence="3 5" id="KW-1133">Transmembrane helix</keyword>
<feature type="transmembrane region" description="Helical" evidence="5">
    <location>
        <begin position="48"/>
        <end position="71"/>
    </location>
</feature>
<sequence length="320" mass="36017">MKILVQLARIIVGALFIFSGFVKLVDPIGSQYKFEEYFSEGVLNMEFLIPYALPFSILLIVAEILLGVMVLIGYKSKLTVWSLFLLTLVFLFLTWYSAYYNKVTDCGCFGDAVKLSTWGTFYKNVILIGLIIILLLKTNLIKPIFGGKIPKIITFLSLGVFLFIVQHVLTHLPIIDFRAYAIGKSIPKGMEYPEDGSIPPVHDFMLEDAQADLAPELLKKEKVMLVIIYNLGKVDKNGFPAIKDITTKAKEKGYTVYGVSASFSDDLILAQEKYNLPFEFLFCDETTLKTIIRANPGVVILDKGVVVQKKNWIDVDELEL</sequence>
<feature type="transmembrane region" description="Helical" evidence="5">
    <location>
        <begin position="152"/>
        <end position="169"/>
    </location>
</feature>
<evidence type="ECO:0000256" key="2">
    <source>
        <dbReference type="ARBA" id="ARBA00022692"/>
    </source>
</evidence>
<dbReference type="InterPro" id="IPR009908">
    <property type="entry name" value="Methylamine_util_MauE"/>
</dbReference>
<evidence type="ECO:0000256" key="3">
    <source>
        <dbReference type="ARBA" id="ARBA00022989"/>
    </source>
</evidence>
<feature type="domain" description="Methylamine utilisation protein MauE" evidence="6">
    <location>
        <begin position="1"/>
        <end position="136"/>
    </location>
</feature>
<accession>A0A176TCY1</accession>
<keyword evidence="4 5" id="KW-0472">Membrane</keyword>
<dbReference type="OrthoDB" id="648842at2"/>
<evidence type="ECO:0000256" key="5">
    <source>
        <dbReference type="SAM" id="Phobius"/>
    </source>
</evidence>
<evidence type="ECO:0000313" key="7">
    <source>
        <dbReference type="EMBL" id="OAD45747.1"/>
    </source>
</evidence>
<dbReference type="STRING" id="1333662.LPB303_05525"/>
<evidence type="ECO:0000256" key="1">
    <source>
        <dbReference type="ARBA" id="ARBA00004141"/>
    </source>
</evidence>
<dbReference type="RefSeq" id="WP_068448707.1">
    <property type="nucleotide sequence ID" value="NZ_CANKUV010000001.1"/>
</dbReference>
<organism evidence="7 8">
    <name type="scientific">Polaribacter atrinae</name>
    <dbReference type="NCBI Taxonomy" id="1333662"/>
    <lineage>
        <taxon>Bacteria</taxon>
        <taxon>Pseudomonadati</taxon>
        <taxon>Bacteroidota</taxon>
        <taxon>Flavobacteriia</taxon>
        <taxon>Flavobacteriales</taxon>
        <taxon>Flavobacteriaceae</taxon>
    </lineage>
</organism>
<comment type="caution">
    <text evidence="7">The sequence shown here is derived from an EMBL/GenBank/DDBJ whole genome shotgun (WGS) entry which is preliminary data.</text>
</comment>
<feature type="transmembrane region" description="Helical" evidence="5">
    <location>
        <begin position="120"/>
        <end position="140"/>
    </location>
</feature>
<name>A0A176TCY1_9FLAO</name>
<evidence type="ECO:0000259" key="6">
    <source>
        <dbReference type="Pfam" id="PF07291"/>
    </source>
</evidence>
<dbReference type="Proteomes" id="UP000076923">
    <property type="component" value="Unassembled WGS sequence"/>
</dbReference>
<dbReference type="AlphaFoldDB" id="A0A176TCY1"/>
<proteinExistence type="predicted"/>
<protein>
    <submittedName>
        <fullName evidence="7">DoxX family protein</fullName>
    </submittedName>
</protein>
<keyword evidence="8" id="KW-1185">Reference proteome</keyword>
<evidence type="ECO:0000256" key="4">
    <source>
        <dbReference type="ARBA" id="ARBA00023136"/>
    </source>
</evidence>
<feature type="transmembrane region" description="Helical" evidence="5">
    <location>
        <begin position="7"/>
        <end position="28"/>
    </location>
</feature>
<dbReference type="GO" id="GO:0016020">
    <property type="term" value="C:membrane"/>
    <property type="evidence" value="ECO:0007669"/>
    <property type="project" value="UniProtKB-SubCell"/>
</dbReference>
<dbReference type="GO" id="GO:0030416">
    <property type="term" value="P:methylamine metabolic process"/>
    <property type="evidence" value="ECO:0007669"/>
    <property type="project" value="InterPro"/>
</dbReference>